<dbReference type="AlphaFoldDB" id="A0A8H4PIQ5"/>
<evidence type="ECO:0000313" key="2">
    <source>
        <dbReference type="Proteomes" id="UP000557566"/>
    </source>
</evidence>
<evidence type="ECO:0000313" key="1">
    <source>
        <dbReference type="EMBL" id="KAF4503831.1"/>
    </source>
</evidence>
<keyword evidence="2" id="KW-1185">Reference proteome</keyword>
<organism evidence="1 2">
    <name type="scientific">Ophiocordyceps sinensis</name>
    <dbReference type="NCBI Taxonomy" id="72228"/>
    <lineage>
        <taxon>Eukaryota</taxon>
        <taxon>Fungi</taxon>
        <taxon>Dikarya</taxon>
        <taxon>Ascomycota</taxon>
        <taxon>Pezizomycotina</taxon>
        <taxon>Sordariomycetes</taxon>
        <taxon>Hypocreomycetidae</taxon>
        <taxon>Hypocreales</taxon>
        <taxon>Ophiocordycipitaceae</taxon>
        <taxon>Ophiocordyceps</taxon>
    </lineage>
</organism>
<dbReference type="Proteomes" id="UP000557566">
    <property type="component" value="Unassembled WGS sequence"/>
</dbReference>
<sequence>MSLWEPAISHFLGASLATPNSDTMSVTAMQSRMVADNPAMMEALSFDLGDLTWMTDVFGPGSKSRILPAILGLERCHPIIVYGLMTMFLPETETAKLVVYQVIVPG</sequence>
<dbReference type="OrthoDB" id="5226580at2759"/>
<accession>A0A8H4PIQ5</accession>
<dbReference type="EMBL" id="JAAVMX010000013">
    <property type="protein sequence ID" value="KAF4503831.1"/>
    <property type="molecule type" value="Genomic_DNA"/>
</dbReference>
<proteinExistence type="predicted"/>
<reference evidence="1 2" key="1">
    <citation type="journal article" date="2020" name="Genome Biol. Evol.">
        <title>A new high-quality draft genome assembly of the Chinese cordyceps Ophiocordyceps sinensis.</title>
        <authorList>
            <person name="Shu R."/>
            <person name="Zhang J."/>
            <person name="Meng Q."/>
            <person name="Zhang H."/>
            <person name="Zhou G."/>
            <person name="Li M."/>
            <person name="Wu P."/>
            <person name="Zhao Y."/>
            <person name="Chen C."/>
            <person name="Qin Q."/>
        </authorList>
    </citation>
    <scope>NUCLEOTIDE SEQUENCE [LARGE SCALE GENOMIC DNA]</scope>
    <source>
        <strain evidence="1 2">IOZ07</strain>
    </source>
</reference>
<protein>
    <submittedName>
        <fullName evidence="1">Uncharacterized protein</fullName>
    </submittedName>
</protein>
<comment type="caution">
    <text evidence="1">The sequence shown here is derived from an EMBL/GenBank/DDBJ whole genome shotgun (WGS) entry which is preliminary data.</text>
</comment>
<name>A0A8H4PIQ5_9HYPO</name>
<gene>
    <name evidence="1" type="ORF">G6O67_008772</name>
</gene>